<organism evidence="1 2">
    <name type="scientific">Plasmodium falciparum (isolate Palo Alto / Uganda)</name>
    <dbReference type="NCBI Taxonomy" id="57270"/>
    <lineage>
        <taxon>Eukaryota</taxon>
        <taxon>Sar</taxon>
        <taxon>Alveolata</taxon>
        <taxon>Apicomplexa</taxon>
        <taxon>Aconoidasida</taxon>
        <taxon>Haemosporida</taxon>
        <taxon>Plasmodiidae</taxon>
        <taxon>Plasmodium</taxon>
        <taxon>Plasmodium (Laverania)</taxon>
    </lineage>
</organism>
<gene>
    <name evidence="1" type="ORF">PFUGPA_03490</name>
</gene>
<dbReference type="EMBL" id="KI927383">
    <property type="protein sequence ID" value="ETW54888.1"/>
    <property type="molecule type" value="Genomic_DNA"/>
</dbReference>
<accession>W4IXY5</accession>
<sequence length="68" mass="8404">MSYKIFLKTFNEEKNKETYINKKYVQNIKIKETFSLKKQNILFKLWHNTNDIVKYNKTQKILYNKLIV</sequence>
<evidence type="ECO:0000313" key="2">
    <source>
        <dbReference type="Proteomes" id="UP000019103"/>
    </source>
</evidence>
<dbReference type="AlphaFoldDB" id="W4IXY5"/>
<reference evidence="1 2" key="1">
    <citation type="submission" date="2013-02" db="EMBL/GenBank/DDBJ databases">
        <title>The Genome Annotation of Plasmodium falciparum Palo Alto/Uganda.</title>
        <authorList>
            <consortium name="The Broad Institute Genome Sequencing Platform"/>
            <consortium name="The Broad Institute Genome Sequencing Center for Infectious Disease"/>
            <person name="Neafsey D."/>
            <person name="Hoffman S."/>
            <person name="Volkman S."/>
            <person name="Rosenthal P."/>
            <person name="Walker B."/>
            <person name="Young S.K."/>
            <person name="Zeng Q."/>
            <person name="Gargeya S."/>
            <person name="Fitzgerald M."/>
            <person name="Haas B."/>
            <person name="Abouelleil A."/>
            <person name="Allen A.W."/>
            <person name="Alvarado L."/>
            <person name="Arachchi H.M."/>
            <person name="Berlin A.M."/>
            <person name="Chapman S.B."/>
            <person name="Gainer-Dewar J."/>
            <person name="Goldberg J."/>
            <person name="Griggs A."/>
            <person name="Gujja S."/>
            <person name="Hansen M."/>
            <person name="Howarth C."/>
            <person name="Imamovic A."/>
            <person name="Ireland A."/>
            <person name="Larimer J."/>
            <person name="McCowan C."/>
            <person name="Murphy C."/>
            <person name="Pearson M."/>
            <person name="Poon T.W."/>
            <person name="Priest M."/>
            <person name="Roberts A."/>
            <person name="Saif S."/>
            <person name="Shea T."/>
            <person name="Sisk P."/>
            <person name="Sykes S."/>
            <person name="Wortman J."/>
            <person name="Nusbaum C."/>
            <person name="Birren B."/>
        </authorList>
    </citation>
    <scope>NUCLEOTIDE SEQUENCE [LARGE SCALE GENOMIC DNA]</scope>
    <source>
        <strain evidence="1 2">Palo Alto/Uganda</strain>
    </source>
</reference>
<dbReference type="Proteomes" id="UP000019103">
    <property type="component" value="Unassembled WGS sequence"/>
</dbReference>
<dbReference type="OMA" id="LWHNTND"/>
<proteinExistence type="predicted"/>
<name>W4IXY5_PLAFP</name>
<evidence type="ECO:0000313" key="1">
    <source>
        <dbReference type="EMBL" id="ETW54888.1"/>
    </source>
</evidence>
<protein>
    <submittedName>
        <fullName evidence="1">Uncharacterized protein</fullName>
    </submittedName>
</protein>
<reference evidence="1 2" key="2">
    <citation type="submission" date="2013-02" db="EMBL/GenBank/DDBJ databases">
        <title>The Genome Sequence of Plasmodium falciparum Palo Alto/Uganda.</title>
        <authorList>
            <consortium name="The Broad Institute Genome Sequencing Platform"/>
            <consortium name="The Broad Institute Genome Sequencing Center for Infectious Disease"/>
            <person name="Neafsey D."/>
            <person name="Cheeseman I."/>
            <person name="Volkman S."/>
            <person name="Adams J."/>
            <person name="Walker B."/>
            <person name="Young S.K."/>
            <person name="Zeng Q."/>
            <person name="Gargeya S."/>
            <person name="Fitzgerald M."/>
            <person name="Haas B."/>
            <person name="Abouelleil A."/>
            <person name="Alvarado L."/>
            <person name="Arachchi H.M."/>
            <person name="Berlin A.M."/>
            <person name="Chapman S.B."/>
            <person name="Dewar J."/>
            <person name="Goldberg J."/>
            <person name="Griggs A."/>
            <person name="Gujja S."/>
            <person name="Hansen M."/>
            <person name="Howarth C."/>
            <person name="Imamovic A."/>
            <person name="Larimer J."/>
            <person name="McCowan C."/>
            <person name="Murphy C."/>
            <person name="Neiman D."/>
            <person name="Pearson M."/>
            <person name="Priest M."/>
            <person name="Roberts A."/>
            <person name="Saif S."/>
            <person name="Shea T."/>
            <person name="Sisk P."/>
            <person name="Sykes S."/>
            <person name="Wortman J."/>
            <person name="Nusbaum C."/>
            <person name="Birren B."/>
        </authorList>
    </citation>
    <scope>NUCLEOTIDE SEQUENCE [LARGE SCALE GENOMIC DNA]</scope>
    <source>
        <strain evidence="1 2">Palo Alto/Uganda</strain>
    </source>
</reference>